<dbReference type="InterPro" id="IPR039249">
    <property type="entry name" value="GPATCH11"/>
</dbReference>
<feature type="region of interest" description="Disordered" evidence="1">
    <location>
        <begin position="1"/>
        <end position="86"/>
    </location>
</feature>
<sequence>MSSSRPAAGAGQDDDDEDDYMKMTFTDEAPLKTQPETSLQRRLRERREAENRGRVKSKAELAAEETAQREAKLSQSLLDSESSKKSKGLAMMAKMGFKPGNALGASTASLIEPIGISVKEGREGIGLESDRKRKLREAAAAAGEATKRAKVGEDEYRDRIRREREEARLQGQIHGAQKVAERLDEERWGANRTTAPTATERKAGRTALSRPLKYIPIVWRGMVRAREEAERDRRMRHDLEQSSSSRLPKYEDEDEDEDDKVALGKAQNTYAAAEDDLDDEDAELDEFNALPASERLQRLVNYLRTEHHYCFWCKFSYPDVEMEGCPGLTEEDHD</sequence>
<dbReference type="SMART" id="SM01173">
    <property type="entry name" value="DUF4187"/>
    <property type="match status" value="1"/>
</dbReference>
<reference evidence="3" key="1">
    <citation type="journal article" date="2023" name="Mol. Phylogenet. Evol.">
        <title>Genome-scale phylogeny and comparative genomics of the fungal order Sordariales.</title>
        <authorList>
            <person name="Hensen N."/>
            <person name="Bonometti L."/>
            <person name="Westerberg I."/>
            <person name="Brannstrom I.O."/>
            <person name="Guillou S."/>
            <person name="Cros-Aarteil S."/>
            <person name="Calhoun S."/>
            <person name="Haridas S."/>
            <person name="Kuo A."/>
            <person name="Mondo S."/>
            <person name="Pangilinan J."/>
            <person name="Riley R."/>
            <person name="LaButti K."/>
            <person name="Andreopoulos B."/>
            <person name="Lipzen A."/>
            <person name="Chen C."/>
            <person name="Yan M."/>
            <person name="Daum C."/>
            <person name="Ng V."/>
            <person name="Clum A."/>
            <person name="Steindorff A."/>
            <person name="Ohm R.A."/>
            <person name="Martin F."/>
            <person name="Silar P."/>
            <person name="Natvig D.O."/>
            <person name="Lalanne C."/>
            <person name="Gautier V."/>
            <person name="Ament-Velasquez S.L."/>
            <person name="Kruys A."/>
            <person name="Hutchinson M.I."/>
            <person name="Powell A.J."/>
            <person name="Barry K."/>
            <person name="Miller A.N."/>
            <person name="Grigoriev I.V."/>
            <person name="Debuchy R."/>
            <person name="Gladieux P."/>
            <person name="Hiltunen Thoren M."/>
            <person name="Johannesson H."/>
        </authorList>
    </citation>
    <scope>NUCLEOTIDE SEQUENCE</scope>
    <source>
        <strain evidence="3">CBS 232.78</strain>
    </source>
</reference>
<organism evidence="3 4">
    <name type="scientific">Podospora didyma</name>
    <dbReference type="NCBI Taxonomy" id="330526"/>
    <lineage>
        <taxon>Eukaryota</taxon>
        <taxon>Fungi</taxon>
        <taxon>Dikarya</taxon>
        <taxon>Ascomycota</taxon>
        <taxon>Pezizomycotina</taxon>
        <taxon>Sordariomycetes</taxon>
        <taxon>Sordariomycetidae</taxon>
        <taxon>Sordariales</taxon>
        <taxon>Podosporaceae</taxon>
        <taxon>Podospora</taxon>
    </lineage>
</organism>
<dbReference type="PANTHER" id="PTHR21032">
    <property type="entry name" value="G PATCH DOMAIN-CONTAINING PROTEIN 11"/>
    <property type="match status" value="1"/>
</dbReference>
<dbReference type="InterPro" id="IPR000467">
    <property type="entry name" value="G_patch_dom"/>
</dbReference>
<accession>A0AAE0KAI1</accession>
<dbReference type="SMART" id="SM00443">
    <property type="entry name" value="G_patch"/>
    <property type="match status" value="1"/>
</dbReference>
<dbReference type="PROSITE" id="PS50174">
    <property type="entry name" value="G_PATCH"/>
    <property type="match status" value="1"/>
</dbReference>
<evidence type="ECO:0000256" key="1">
    <source>
        <dbReference type="SAM" id="MobiDB-lite"/>
    </source>
</evidence>
<proteinExistence type="predicted"/>
<dbReference type="EMBL" id="JAULSW010000008">
    <property type="protein sequence ID" value="KAK3372527.1"/>
    <property type="molecule type" value="Genomic_DNA"/>
</dbReference>
<feature type="region of interest" description="Disordered" evidence="1">
    <location>
        <begin position="229"/>
        <end position="277"/>
    </location>
</feature>
<dbReference type="Proteomes" id="UP001285441">
    <property type="component" value="Unassembled WGS sequence"/>
</dbReference>
<feature type="compositionally biased region" description="Basic and acidic residues" evidence="1">
    <location>
        <begin position="229"/>
        <end position="240"/>
    </location>
</feature>
<dbReference type="Pfam" id="PF01585">
    <property type="entry name" value="G-patch"/>
    <property type="match status" value="1"/>
</dbReference>
<protein>
    <submittedName>
        <fullName evidence="3">G-patch domain-containing protein</fullName>
    </submittedName>
</protein>
<feature type="compositionally biased region" description="Basic and acidic residues" evidence="1">
    <location>
        <begin position="179"/>
        <end position="189"/>
    </location>
</feature>
<evidence type="ECO:0000313" key="3">
    <source>
        <dbReference type="EMBL" id="KAK3372527.1"/>
    </source>
</evidence>
<evidence type="ECO:0000313" key="4">
    <source>
        <dbReference type="Proteomes" id="UP001285441"/>
    </source>
</evidence>
<feature type="compositionally biased region" description="Basic and acidic residues" evidence="1">
    <location>
        <begin position="45"/>
        <end position="72"/>
    </location>
</feature>
<dbReference type="GO" id="GO:0000776">
    <property type="term" value="C:kinetochore"/>
    <property type="evidence" value="ECO:0007669"/>
    <property type="project" value="TreeGrafter"/>
</dbReference>
<comment type="caution">
    <text evidence="3">The sequence shown here is derived from an EMBL/GenBank/DDBJ whole genome shotgun (WGS) entry which is preliminary data.</text>
</comment>
<feature type="domain" description="G-patch" evidence="2">
    <location>
        <begin position="84"/>
        <end position="130"/>
    </location>
</feature>
<gene>
    <name evidence="3" type="ORF">B0H63DRAFT_299853</name>
</gene>
<keyword evidence="4" id="KW-1185">Reference proteome</keyword>
<dbReference type="InterPro" id="IPR025239">
    <property type="entry name" value="DUF4187"/>
</dbReference>
<reference evidence="3" key="2">
    <citation type="submission" date="2023-06" db="EMBL/GenBank/DDBJ databases">
        <authorList>
            <consortium name="Lawrence Berkeley National Laboratory"/>
            <person name="Haridas S."/>
            <person name="Hensen N."/>
            <person name="Bonometti L."/>
            <person name="Westerberg I."/>
            <person name="Brannstrom I.O."/>
            <person name="Guillou S."/>
            <person name="Cros-Aarteil S."/>
            <person name="Calhoun S."/>
            <person name="Kuo A."/>
            <person name="Mondo S."/>
            <person name="Pangilinan J."/>
            <person name="Riley R."/>
            <person name="LaButti K."/>
            <person name="Andreopoulos B."/>
            <person name="Lipzen A."/>
            <person name="Chen C."/>
            <person name="Yanf M."/>
            <person name="Daum C."/>
            <person name="Ng V."/>
            <person name="Clum A."/>
            <person name="Steindorff A."/>
            <person name="Ohm R."/>
            <person name="Martin F."/>
            <person name="Silar P."/>
            <person name="Natvig D."/>
            <person name="Lalanne C."/>
            <person name="Gautier V."/>
            <person name="Ament-velasquez S.L."/>
            <person name="Kruys A."/>
            <person name="Hutchinson M.I."/>
            <person name="Powell A.J."/>
            <person name="Barry K."/>
            <person name="Miller A.N."/>
            <person name="Grigoriev I.V."/>
            <person name="Debuchy R."/>
            <person name="Gladieux P."/>
            <person name="Thoren M.H."/>
            <person name="Johannesson H."/>
        </authorList>
    </citation>
    <scope>NUCLEOTIDE SEQUENCE</scope>
    <source>
        <strain evidence="3">CBS 232.78</strain>
    </source>
</reference>
<dbReference type="AlphaFoldDB" id="A0AAE0KAI1"/>
<feature type="region of interest" description="Disordered" evidence="1">
    <location>
        <begin position="167"/>
        <end position="205"/>
    </location>
</feature>
<dbReference type="GO" id="GO:0003676">
    <property type="term" value="F:nucleic acid binding"/>
    <property type="evidence" value="ECO:0007669"/>
    <property type="project" value="InterPro"/>
</dbReference>
<name>A0AAE0KAI1_9PEZI</name>
<dbReference type="Pfam" id="PF13821">
    <property type="entry name" value="DUF4187"/>
    <property type="match status" value="1"/>
</dbReference>
<evidence type="ECO:0000259" key="2">
    <source>
        <dbReference type="PROSITE" id="PS50174"/>
    </source>
</evidence>
<dbReference type="PANTHER" id="PTHR21032:SF0">
    <property type="entry name" value="G PATCH DOMAIN-CONTAINING PROTEIN 11"/>
    <property type="match status" value="1"/>
</dbReference>